<dbReference type="NCBIfam" id="TIGR00221">
    <property type="entry name" value="nagA"/>
    <property type="match status" value="1"/>
</dbReference>
<proteinExistence type="inferred from homology"/>
<dbReference type="PANTHER" id="PTHR11113">
    <property type="entry name" value="N-ACETYLGLUCOSAMINE-6-PHOSPHATE DEACETYLASE"/>
    <property type="match status" value="1"/>
</dbReference>
<dbReference type="RefSeq" id="WP_285273498.1">
    <property type="nucleotide sequence ID" value="NZ_JASNVW010000002.1"/>
</dbReference>
<protein>
    <submittedName>
        <fullName evidence="6">N-acetylglucosamine-6-phosphate deacetylase</fullName>
        <ecNumber evidence="6">3.5.1.25</ecNumber>
    </submittedName>
</protein>
<reference evidence="6 7" key="1">
    <citation type="submission" date="2023-05" db="EMBL/GenBank/DDBJ databases">
        <title>A new hyperthermophilic archaea 'Ignisphaera cupida' sp. nov. and description of the family 'Ignisphaeraceae' fam. nov.</title>
        <authorList>
            <person name="Podosokorskaya O.A."/>
            <person name="Elcheninov A.G."/>
            <person name="Klukina A."/>
            <person name="Merkel A.Y."/>
        </authorList>
    </citation>
    <scope>NUCLEOTIDE SEQUENCE [LARGE SCALE GENOMIC DNA]</scope>
    <source>
        <strain evidence="6 7">4213-co</strain>
    </source>
</reference>
<evidence type="ECO:0000256" key="1">
    <source>
        <dbReference type="ARBA" id="ARBA00010716"/>
    </source>
</evidence>
<dbReference type="Gene3D" id="2.30.40.10">
    <property type="entry name" value="Urease, subunit C, domain 1"/>
    <property type="match status" value="1"/>
</dbReference>
<dbReference type="PANTHER" id="PTHR11113:SF14">
    <property type="entry name" value="N-ACETYLGLUCOSAMINE-6-PHOSPHATE DEACETYLASE"/>
    <property type="match status" value="1"/>
</dbReference>
<evidence type="ECO:0000256" key="3">
    <source>
        <dbReference type="ARBA" id="ARBA00022801"/>
    </source>
</evidence>
<organism evidence="6 7">
    <name type="scientific">Ignisphaera cupida</name>
    <dbReference type="NCBI Taxonomy" id="3050454"/>
    <lineage>
        <taxon>Archaea</taxon>
        <taxon>Thermoproteota</taxon>
        <taxon>Thermoprotei</taxon>
        <taxon>Desulfurococcales</taxon>
        <taxon>Desulfurococcaceae</taxon>
        <taxon>Ignisphaera</taxon>
    </lineage>
</organism>
<dbReference type="Proteomes" id="UP001529235">
    <property type="component" value="Unassembled WGS sequence"/>
</dbReference>
<evidence type="ECO:0000259" key="5">
    <source>
        <dbReference type="Pfam" id="PF01979"/>
    </source>
</evidence>
<comment type="similarity">
    <text evidence="1">Belongs to the metallo-dependent hydrolases superfamily. NagA family.</text>
</comment>
<dbReference type="Pfam" id="PF01979">
    <property type="entry name" value="Amidohydro_1"/>
    <property type="match status" value="1"/>
</dbReference>
<dbReference type="GO" id="GO:0006040">
    <property type="term" value="P:amino sugar metabolic process"/>
    <property type="evidence" value="ECO:0007669"/>
    <property type="project" value="UniProtKB-ARBA"/>
</dbReference>
<dbReference type="Gene3D" id="3.20.20.140">
    <property type="entry name" value="Metal-dependent hydrolases"/>
    <property type="match status" value="1"/>
</dbReference>
<accession>A0ABD4Z6J3</accession>
<dbReference type="AlphaFoldDB" id="A0ABD4Z6J3"/>
<dbReference type="InterPro" id="IPR032466">
    <property type="entry name" value="Metal_Hydrolase"/>
</dbReference>
<sequence>MNETVLKRVKIVSTSDVIENGYVVIKNGLITEIGVGSPSIGFGSQIDLDNLIVMPGFIDTHTHGIKSFDVTTCKSPYDILTMSKYYAEHGVTGFLATTVSAPLDTLLNVCKTVEEAMSYWRSEYGARILGIHFEGPYINPEAAGAQNTAYIRFPNLKEFKNLYENCKGVLKQITIAPEVGGANEVIEYAKAVGIVVSAGHTNASYEDGLKAVEMGVTKATHLFNGMKRFHHRDPGISMALLQSPKVYLEVIADFIHLHPAVVKMVIDYASPDRVVLITDSIAATDMPDGVYELGGLKVVVQGGICKLESGSLAGSTLTMEKAVANIAKLGYSLSSIAKMASLTPIKSVNMENLMIGDLKQGYRADLVVLDENYRVVKTMVNGVFVYEK</sequence>
<feature type="domain" description="Amidohydrolase-related" evidence="5">
    <location>
        <begin position="52"/>
        <end position="384"/>
    </location>
</feature>
<dbReference type="SUPFAM" id="SSF51338">
    <property type="entry name" value="Composite domain of metallo-dependent hydrolases"/>
    <property type="match status" value="1"/>
</dbReference>
<gene>
    <name evidence="6" type="primary">nagA</name>
    <name evidence="6" type="ORF">QPL79_03980</name>
</gene>
<name>A0ABD4Z6J3_9CREN</name>
<evidence type="ECO:0000256" key="2">
    <source>
        <dbReference type="ARBA" id="ARBA00022723"/>
    </source>
</evidence>
<keyword evidence="7" id="KW-1185">Reference proteome</keyword>
<dbReference type="PIRSF" id="PIRSF038994">
    <property type="entry name" value="NagA"/>
    <property type="match status" value="1"/>
</dbReference>
<dbReference type="InterPro" id="IPR003764">
    <property type="entry name" value="GlcNAc_6-P_deAcase"/>
</dbReference>
<dbReference type="SUPFAM" id="SSF51556">
    <property type="entry name" value="Metallo-dependent hydrolases"/>
    <property type="match status" value="1"/>
</dbReference>
<evidence type="ECO:0000313" key="7">
    <source>
        <dbReference type="Proteomes" id="UP001529235"/>
    </source>
</evidence>
<comment type="caution">
    <text evidence="6">The sequence shown here is derived from an EMBL/GenBank/DDBJ whole genome shotgun (WGS) entry which is preliminary data.</text>
</comment>
<evidence type="ECO:0000313" key="6">
    <source>
        <dbReference type="EMBL" id="MDK6028515.1"/>
    </source>
</evidence>
<dbReference type="EC" id="3.5.1.25" evidence="6"/>
<evidence type="ECO:0000256" key="4">
    <source>
        <dbReference type="ARBA" id="ARBA00023277"/>
    </source>
</evidence>
<dbReference type="InterPro" id="IPR011059">
    <property type="entry name" value="Metal-dep_hydrolase_composite"/>
</dbReference>
<keyword evidence="2" id="KW-0479">Metal-binding</keyword>
<keyword evidence="3 6" id="KW-0378">Hydrolase</keyword>
<dbReference type="CDD" id="cd00854">
    <property type="entry name" value="NagA"/>
    <property type="match status" value="1"/>
</dbReference>
<dbReference type="GO" id="GO:0046872">
    <property type="term" value="F:metal ion binding"/>
    <property type="evidence" value="ECO:0007669"/>
    <property type="project" value="UniProtKB-KW"/>
</dbReference>
<keyword evidence="4" id="KW-0119">Carbohydrate metabolism</keyword>
<dbReference type="FunFam" id="3.20.20.140:FF:000004">
    <property type="entry name" value="N-acetylglucosamine-6-phosphate deacetylase"/>
    <property type="match status" value="1"/>
</dbReference>
<dbReference type="EMBL" id="JASNVW010000002">
    <property type="protein sequence ID" value="MDK6028515.1"/>
    <property type="molecule type" value="Genomic_DNA"/>
</dbReference>
<dbReference type="InterPro" id="IPR006680">
    <property type="entry name" value="Amidohydro-rel"/>
</dbReference>
<dbReference type="GO" id="GO:0008448">
    <property type="term" value="F:N-acetylglucosamine-6-phosphate deacetylase activity"/>
    <property type="evidence" value="ECO:0007669"/>
    <property type="project" value="UniProtKB-EC"/>
</dbReference>